<protein>
    <submittedName>
        <fullName evidence="1">Bacteriophage CI repressor</fullName>
    </submittedName>
</protein>
<proteinExistence type="predicted"/>
<dbReference type="EMBL" id="WCWW01000002">
    <property type="protein sequence ID" value="KAB3860246.1"/>
    <property type="molecule type" value="Genomic_DNA"/>
</dbReference>
<dbReference type="Proteomes" id="UP000441522">
    <property type="component" value="Unassembled WGS sequence"/>
</dbReference>
<dbReference type="RefSeq" id="WP_118439912.1">
    <property type="nucleotide sequence ID" value="NZ_JANUKW010000004.1"/>
</dbReference>
<evidence type="ECO:0000313" key="2">
    <source>
        <dbReference type="Proteomes" id="UP000441522"/>
    </source>
</evidence>
<evidence type="ECO:0000313" key="1">
    <source>
        <dbReference type="EMBL" id="KAB3860246.1"/>
    </source>
</evidence>
<comment type="caution">
    <text evidence="1">The sequence shown here is derived from an EMBL/GenBank/DDBJ whole genome shotgun (WGS) entry which is preliminary data.</text>
</comment>
<organism evidence="1 2">
    <name type="scientific">Phocaeicola vulgatus</name>
    <name type="common">Bacteroides vulgatus</name>
    <dbReference type="NCBI Taxonomy" id="821"/>
    <lineage>
        <taxon>Bacteria</taxon>
        <taxon>Pseudomonadati</taxon>
        <taxon>Bacteroidota</taxon>
        <taxon>Bacteroidia</taxon>
        <taxon>Bacteroidales</taxon>
        <taxon>Bacteroidaceae</taxon>
        <taxon>Phocaeicola</taxon>
    </lineage>
</organism>
<name>A0A6I0HAA0_PHOVU</name>
<sequence>MNISDEGIAISNRFFKAIAILKEQKKIRGLQTFTRKHNLNRWNVNQVKFYPGRSVLKPEWIVYIHEDYGISVEWIVLGKEPIFDPNWKEHK</sequence>
<dbReference type="AlphaFoldDB" id="A0A6I0HAA0"/>
<accession>A0A6I0HAA0</accession>
<gene>
    <name evidence="1" type="ORF">GAS29_01240</name>
</gene>
<reference evidence="1 2" key="1">
    <citation type="journal article" date="2019" name="Nat. Med.">
        <title>A library of human gut bacterial isolates paired with longitudinal multiomics data enables mechanistic microbiome research.</title>
        <authorList>
            <person name="Poyet M."/>
            <person name="Groussin M."/>
            <person name="Gibbons S.M."/>
            <person name="Avila-Pacheco J."/>
            <person name="Jiang X."/>
            <person name="Kearney S.M."/>
            <person name="Perrotta A.R."/>
            <person name="Berdy B."/>
            <person name="Zhao S."/>
            <person name="Lieberman T.D."/>
            <person name="Swanson P.K."/>
            <person name="Smith M."/>
            <person name="Roesemann S."/>
            <person name="Alexander J.E."/>
            <person name="Rich S.A."/>
            <person name="Livny J."/>
            <person name="Vlamakis H."/>
            <person name="Clish C."/>
            <person name="Bullock K."/>
            <person name="Deik A."/>
            <person name="Scott J."/>
            <person name="Pierce K.A."/>
            <person name="Xavier R.J."/>
            <person name="Alm E.J."/>
        </authorList>
    </citation>
    <scope>NUCLEOTIDE SEQUENCE [LARGE SCALE GENOMIC DNA]</scope>
    <source>
        <strain evidence="1 2">BIOML-A5</strain>
    </source>
</reference>